<name>A0A437LS47_9BURK</name>
<comment type="similarity">
    <text evidence="2 3">Belongs to the YajQ family.</text>
</comment>
<dbReference type="GO" id="GO:0000166">
    <property type="term" value="F:nucleotide binding"/>
    <property type="evidence" value="ECO:0007669"/>
    <property type="project" value="UniProtKB-UniRule"/>
</dbReference>
<dbReference type="RefSeq" id="WP_127681184.1">
    <property type="nucleotide sequence ID" value="NZ_SACM01000001.1"/>
</dbReference>
<dbReference type="Pfam" id="PF04461">
    <property type="entry name" value="YajQ"/>
    <property type="match status" value="1"/>
</dbReference>
<evidence type="ECO:0000256" key="2">
    <source>
        <dbReference type="ARBA" id="ARBA00093450"/>
    </source>
</evidence>
<dbReference type="AlphaFoldDB" id="A0A437LS47"/>
<protein>
    <recommendedName>
        <fullName evidence="3">Nucleotide-binding protein EOD73_04320</fullName>
    </recommendedName>
</protein>
<organism evidence="4 5">
    <name type="scientific">Inhella crocodyli</name>
    <dbReference type="NCBI Taxonomy" id="2499851"/>
    <lineage>
        <taxon>Bacteria</taxon>
        <taxon>Pseudomonadati</taxon>
        <taxon>Pseudomonadota</taxon>
        <taxon>Betaproteobacteria</taxon>
        <taxon>Burkholderiales</taxon>
        <taxon>Sphaerotilaceae</taxon>
        <taxon>Inhella</taxon>
    </lineage>
</organism>
<dbReference type="Gene3D" id="3.30.70.860">
    <property type="match status" value="1"/>
</dbReference>
<dbReference type="Proteomes" id="UP000288587">
    <property type="component" value="Unassembled WGS sequence"/>
</dbReference>
<evidence type="ECO:0000256" key="3">
    <source>
        <dbReference type="HAMAP-Rule" id="MF_00632"/>
    </source>
</evidence>
<evidence type="ECO:0000256" key="1">
    <source>
        <dbReference type="ARBA" id="ARBA00022741"/>
    </source>
</evidence>
<dbReference type="GO" id="GO:0005829">
    <property type="term" value="C:cytosol"/>
    <property type="evidence" value="ECO:0007669"/>
    <property type="project" value="TreeGrafter"/>
</dbReference>
<comment type="function">
    <text evidence="3">Nucleotide-binding protein.</text>
</comment>
<dbReference type="NCBIfam" id="NF003819">
    <property type="entry name" value="PRK05412.1"/>
    <property type="match status" value="1"/>
</dbReference>
<dbReference type="CDD" id="cd11740">
    <property type="entry name" value="YajQ_like"/>
    <property type="match status" value="1"/>
</dbReference>
<dbReference type="Gene3D" id="3.30.70.990">
    <property type="entry name" value="YajQ-like, domain 2"/>
    <property type="match status" value="1"/>
</dbReference>
<proteinExistence type="inferred from homology"/>
<dbReference type="PANTHER" id="PTHR30476">
    <property type="entry name" value="UPF0234 PROTEIN YAJQ"/>
    <property type="match status" value="1"/>
</dbReference>
<evidence type="ECO:0000313" key="4">
    <source>
        <dbReference type="EMBL" id="RVT88231.1"/>
    </source>
</evidence>
<keyword evidence="5" id="KW-1185">Reference proteome</keyword>
<dbReference type="InterPro" id="IPR007551">
    <property type="entry name" value="YajQ/Smlt4090-like"/>
</dbReference>
<comment type="caution">
    <text evidence="4">The sequence shown here is derived from an EMBL/GenBank/DDBJ whole genome shotgun (WGS) entry which is preliminary data.</text>
</comment>
<dbReference type="EMBL" id="SACM01000001">
    <property type="protein sequence ID" value="RVT88231.1"/>
    <property type="molecule type" value="Genomic_DNA"/>
</dbReference>
<sequence>MPSFDAVLEPNLVEIRHGVENAAKEVGTRFDFKGTGAKVELKGKDKDTSIEMTGDSDFQLDQLEAVLLDKMTKRKVEITYFDRSGKLEKLGGDKVRKTWTVRNGIPSDLAKKIVAKIKDSKLKVQASIQGDAVRVTGKDKDILQATIALLRKEIDDTPLTFDNFRD</sequence>
<reference evidence="4 5" key="1">
    <citation type="submission" date="2019-01" db="EMBL/GenBank/DDBJ databases">
        <authorList>
            <person name="Chen W.-M."/>
        </authorList>
    </citation>
    <scope>NUCLEOTIDE SEQUENCE [LARGE SCALE GENOMIC DNA]</scope>
    <source>
        <strain evidence="4 5">CCP-18</strain>
    </source>
</reference>
<dbReference type="SUPFAM" id="SSF89963">
    <property type="entry name" value="YajQ-like"/>
    <property type="match status" value="2"/>
</dbReference>
<dbReference type="PANTHER" id="PTHR30476:SF0">
    <property type="entry name" value="UPF0234 PROTEIN YAJQ"/>
    <property type="match status" value="1"/>
</dbReference>
<dbReference type="HAMAP" id="MF_00632">
    <property type="entry name" value="UPF0234"/>
    <property type="match status" value="1"/>
</dbReference>
<dbReference type="InterPro" id="IPR035571">
    <property type="entry name" value="UPF0234-like_C"/>
</dbReference>
<evidence type="ECO:0000313" key="5">
    <source>
        <dbReference type="Proteomes" id="UP000288587"/>
    </source>
</evidence>
<accession>A0A437LS47</accession>
<dbReference type="OrthoDB" id="9801447at2"/>
<keyword evidence="1 3" id="KW-0547">Nucleotide-binding</keyword>
<gene>
    <name evidence="4" type="ORF">EOD73_04320</name>
</gene>
<dbReference type="InterPro" id="IPR036183">
    <property type="entry name" value="YajQ-like_sf"/>
</dbReference>
<dbReference type="InterPro" id="IPR035570">
    <property type="entry name" value="UPF0234_N"/>
</dbReference>